<dbReference type="OMA" id="PPWEWAR"/>
<keyword evidence="4" id="KW-0325">Glycoprotein</keyword>
<keyword evidence="8" id="KW-1185">Reference proteome</keyword>
<evidence type="ECO:0000313" key="8">
    <source>
        <dbReference type="Proteomes" id="UP000694545"/>
    </source>
</evidence>
<dbReference type="SUPFAM" id="SSF48726">
    <property type="entry name" value="Immunoglobulin"/>
    <property type="match status" value="2"/>
</dbReference>
<keyword evidence="2" id="KW-0732">Signal</keyword>
<name>A0A8D2J3K6_VARKO</name>
<accession>A0A8D2J3K6</accession>
<evidence type="ECO:0000256" key="4">
    <source>
        <dbReference type="ARBA" id="ARBA00023180"/>
    </source>
</evidence>
<evidence type="ECO:0000313" key="7">
    <source>
        <dbReference type="Ensembl" id="ENSVKKP00000006664.1"/>
    </source>
</evidence>
<dbReference type="PANTHER" id="PTHR12080:SF18">
    <property type="entry name" value="SLAM FAMILY MEMBER 9"/>
    <property type="match status" value="1"/>
</dbReference>
<reference evidence="7" key="1">
    <citation type="submission" date="2025-08" db="UniProtKB">
        <authorList>
            <consortium name="Ensembl"/>
        </authorList>
    </citation>
    <scope>IDENTIFICATION</scope>
</reference>
<feature type="region of interest" description="Disordered" evidence="5">
    <location>
        <begin position="1"/>
        <end position="48"/>
    </location>
</feature>
<dbReference type="AlphaFoldDB" id="A0A8D2J3K6"/>
<dbReference type="PANTHER" id="PTHR12080">
    <property type="entry name" value="SIGNALING LYMPHOCYTIC ACTIVATION MOLECULE"/>
    <property type="match status" value="1"/>
</dbReference>
<dbReference type="Proteomes" id="UP000694545">
    <property type="component" value="Unplaced"/>
</dbReference>
<reference evidence="7" key="2">
    <citation type="submission" date="2025-09" db="UniProtKB">
        <authorList>
            <consortium name="Ensembl"/>
        </authorList>
    </citation>
    <scope>IDENTIFICATION</scope>
</reference>
<dbReference type="GO" id="GO:0016020">
    <property type="term" value="C:membrane"/>
    <property type="evidence" value="ECO:0007669"/>
    <property type="project" value="UniProtKB-SubCell"/>
</dbReference>
<dbReference type="InterPro" id="IPR015631">
    <property type="entry name" value="CD2/SLAM_rcpt"/>
</dbReference>
<protein>
    <recommendedName>
        <fullName evidence="6">Ig-like domain-containing protein</fullName>
    </recommendedName>
</protein>
<evidence type="ECO:0000256" key="5">
    <source>
        <dbReference type="SAM" id="MobiDB-lite"/>
    </source>
</evidence>
<evidence type="ECO:0000256" key="1">
    <source>
        <dbReference type="ARBA" id="ARBA00004370"/>
    </source>
</evidence>
<feature type="region of interest" description="Disordered" evidence="5">
    <location>
        <begin position="277"/>
        <end position="309"/>
    </location>
</feature>
<keyword evidence="3" id="KW-0472">Membrane</keyword>
<evidence type="ECO:0000259" key="6">
    <source>
        <dbReference type="PROSITE" id="PS50835"/>
    </source>
</evidence>
<dbReference type="InterPro" id="IPR007110">
    <property type="entry name" value="Ig-like_dom"/>
</dbReference>
<proteinExistence type="predicted"/>
<dbReference type="Ensembl" id="ENSVKKT00000006842.1">
    <property type="protein sequence ID" value="ENSVKKP00000006664.1"/>
    <property type="gene ID" value="ENSVKKG00000004832.1"/>
</dbReference>
<dbReference type="InterPro" id="IPR013783">
    <property type="entry name" value="Ig-like_fold"/>
</dbReference>
<dbReference type="PROSITE" id="PS50835">
    <property type="entry name" value="IG_LIKE"/>
    <property type="match status" value="1"/>
</dbReference>
<comment type="subcellular location">
    <subcellularLocation>
        <location evidence="1">Membrane</location>
    </subcellularLocation>
</comment>
<sequence length="309" mass="32290">MGKALPQSPAPEPFGLRTATVGLGHPAPGEDTWGLAWEDGDPGEGAGSLQTSGGNITAVLGGSATFQVETAKEFTLISWTRSLGRKGTEILAYLKPKPPCEATILIPAFSKRMNVSADCKQLHIHELRRTDSGLYTAQTQLPSSSASLRAGFLVFPSGRLPKPTITVRSTKGTCDVTLSCAVAGAAGPVSYAWSSANASMVLPRGPTLHVRQKPPDGSLEYTCTASSKESENSSTVSLREHCHGEAQAEAVRLQTRVCDTQGPRPVAGASHHRACPLAPPLPNAATTGPGKEPGLRAWSRGIAPADRSP</sequence>
<dbReference type="InterPro" id="IPR036179">
    <property type="entry name" value="Ig-like_dom_sf"/>
</dbReference>
<evidence type="ECO:0000256" key="2">
    <source>
        <dbReference type="ARBA" id="ARBA00022729"/>
    </source>
</evidence>
<feature type="domain" description="Ig-like" evidence="6">
    <location>
        <begin position="161"/>
        <end position="237"/>
    </location>
</feature>
<evidence type="ECO:0000256" key="3">
    <source>
        <dbReference type="ARBA" id="ARBA00023136"/>
    </source>
</evidence>
<organism evidence="7 8">
    <name type="scientific">Varanus komodoensis</name>
    <name type="common">Komodo dragon</name>
    <dbReference type="NCBI Taxonomy" id="61221"/>
    <lineage>
        <taxon>Eukaryota</taxon>
        <taxon>Metazoa</taxon>
        <taxon>Chordata</taxon>
        <taxon>Craniata</taxon>
        <taxon>Vertebrata</taxon>
        <taxon>Euteleostomi</taxon>
        <taxon>Lepidosauria</taxon>
        <taxon>Squamata</taxon>
        <taxon>Bifurcata</taxon>
        <taxon>Unidentata</taxon>
        <taxon>Episquamata</taxon>
        <taxon>Toxicofera</taxon>
        <taxon>Anguimorpha</taxon>
        <taxon>Paleoanguimorpha</taxon>
        <taxon>Varanoidea</taxon>
        <taxon>Varanidae</taxon>
        <taxon>Varanus</taxon>
    </lineage>
</organism>
<dbReference type="Gene3D" id="2.60.40.10">
    <property type="entry name" value="Immunoglobulins"/>
    <property type="match status" value="2"/>
</dbReference>